<dbReference type="Gene3D" id="3.10.450.50">
    <property type="match status" value="1"/>
</dbReference>
<proteinExistence type="predicted"/>
<reference evidence="2 3" key="1">
    <citation type="journal article" date="2011" name="Front. Microbiol.">
        <title>Genomic signatures of strain selection and enhancement in Bacillus atrophaeus var. globigii, a historical biowarfare simulant.</title>
        <authorList>
            <person name="Gibbons H.S."/>
            <person name="Broomall S.M."/>
            <person name="McNew L.A."/>
            <person name="Daligault H."/>
            <person name="Chapman C."/>
            <person name="Bruce D."/>
            <person name="Karavis M."/>
            <person name="Krepps M."/>
            <person name="McGregor P.A."/>
            <person name="Hong C."/>
            <person name="Park K.H."/>
            <person name="Akmal A."/>
            <person name="Feldman A."/>
            <person name="Lin J.S."/>
            <person name="Chang W.E."/>
            <person name="Higgs B.W."/>
            <person name="Demirev P."/>
            <person name="Lindquist J."/>
            <person name="Liem A."/>
            <person name="Fochler E."/>
            <person name="Read T.D."/>
            <person name="Tapia R."/>
            <person name="Johnson S."/>
            <person name="Bishop-Lilly K.A."/>
            <person name="Detter C."/>
            <person name="Han C."/>
            <person name="Sozhamannan S."/>
            <person name="Rosenzweig C.N."/>
            <person name="Skowronski E.W."/>
        </authorList>
    </citation>
    <scope>NUCLEOTIDE SEQUENCE [LARGE SCALE GENOMIC DNA]</scope>
    <source>
        <strain evidence="2 3">CC-PW-9</strain>
    </source>
</reference>
<evidence type="ECO:0000313" key="2">
    <source>
        <dbReference type="EMBL" id="RUO80745.1"/>
    </source>
</evidence>
<dbReference type="RefSeq" id="WP_126841277.1">
    <property type="nucleotide sequence ID" value="NZ_PIQH01000003.1"/>
</dbReference>
<keyword evidence="3" id="KW-1185">Reference proteome</keyword>
<keyword evidence="1" id="KW-0732">Signal</keyword>
<accession>A0A432ZS49</accession>
<dbReference type="InterPro" id="IPR039437">
    <property type="entry name" value="FrzH/put_lumazine-bd"/>
</dbReference>
<dbReference type="Proteomes" id="UP000287996">
    <property type="component" value="Unassembled WGS sequence"/>
</dbReference>
<gene>
    <name evidence="2" type="ORF">CWI84_03940</name>
</gene>
<sequence length="163" mass="17948">MMKHASLSMTLMAVMLLGTSHVSQAQTAEQAEQKQAVAATIDKLFNAIGEKDPQALTALFSQGEDAIFYAVLGDGRVIHETLAEYNANLVKATKQYREHAWTPTIQVRGKIASYWAPYEFLVDGNTTHCGIDNFLLVKTDNGWQITAANFTVEPDACSELNRP</sequence>
<evidence type="ECO:0000313" key="3">
    <source>
        <dbReference type="Proteomes" id="UP000287996"/>
    </source>
</evidence>
<evidence type="ECO:0008006" key="4">
    <source>
        <dbReference type="Google" id="ProtNLM"/>
    </source>
</evidence>
<evidence type="ECO:0000256" key="1">
    <source>
        <dbReference type="SAM" id="SignalP"/>
    </source>
</evidence>
<comment type="caution">
    <text evidence="2">The sequence shown here is derived from an EMBL/GenBank/DDBJ whole genome shotgun (WGS) entry which is preliminary data.</text>
</comment>
<dbReference type="InterPro" id="IPR032710">
    <property type="entry name" value="NTF2-like_dom_sf"/>
</dbReference>
<organism evidence="2 3">
    <name type="scientific">Idiomarina tyrosinivorans</name>
    <dbReference type="NCBI Taxonomy" id="1445662"/>
    <lineage>
        <taxon>Bacteria</taxon>
        <taxon>Pseudomonadati</taxon>
        <taxon>Pseudomonadota</taxon>
        <taxon>Gammaproteobacteria</taxon>
        <taxon>Alteromonadales</taxon>
        <taxon>Idiomarinaceae</taxon>
        <taxon>Idiomarina</taxon>
    </lineage>
</organism>
<protein>
    <recommendedName>
        <fullName evidence="4">SnoaL-like domain-containing protein</fullName>
    </recommendedName>
</protein>
<dbReference type="OrthoDB" id="117186at2"/>
<feature type="signal peptide" evidence="1">
    <location>
        <begin position="1"/>
        <end position="25"/>
    </location>
</feature>
<dbReference type="Pfam" id="PF12893">
    <property type="entry name" value="Lumazine_bd_2"/>
    <property type="match status" value="1"/>
</dbReference>
<dbReference type="AlphaFoldDB" id="A0A432ZS49"/>
<dbReference type="EMBL" id="PIQH01000003">
    <property type="protein sequence ID" value="RUO80745.1"/>
    <property type="molecule type" value="Genomic_DNA"/>
</dbReference>
<dbReference type="SUPFAM" id="SSF54427">
    <property type="entry name" value="NTF2-like"/>
    <property type="match status" value="1"/>
</dbReference>
<feature type="chain" id="PRO_5019278940" description="SnoaL-like domain-containing protein" evidence="1">
    <location>
        <begin position="26"/>
        <end position="163"/>
    </location>
</feature>
<name>A0A432ZS49_9GAMM</name>